<gene>
    <name evidence="2" type="ORF">PSHT_06179</name>
</gene>
<feature type="compositionally biased region" description="Low complexity" evidence="1">
    <location>
        <begin position="32"/>
        <end position="46"/>
    </location>
</feature>
<protein>
    <submittedName>
        <fullName evidence="2">Uncharacterized protein</fullName>
    </submittedName>
</protein>
<dbReference type="Proteomes" id="UP000238274">
    <property type="component" value="Unassembled WGS sequence"/>
</dbReference>
<comment type="caution">
    <text evidence="2">The sequence shown here is derived from an EMBL/GenBank/DDBJ whole genome shotgun (WGS) entry which is preliminary data.</text>
</comment>
<reference evidence="2 3" key="1">
    <citation type="submission" date="2017-12" db="EMBL/GenBank/DDBJ databases">
        <title>Gene loss provides genomic basis for host adaptation in cereal stripe rust fungi.</title>
        <authorList>
            <person name="Xia C."/>
        </authorList>
    </citation>
    <scope>NUCLEOTIDE SEQUENCE [LARGE SCALE GENOMIC DNA]</scope>
    <source>
        <strain evidence="2 3">93TX-2</strain>
    </source>
</reference>
<dbReference type="AlphaFoldDB" id="A0A2S4W8K8"/>
<organism evidence="2 3">
    <name type="scientific">Puccinia striiformis</name>
    <dbReference type="NCBI Taxonomy" id="27350"/>
    <lineage>
        <taxon>Eukaryota</taxon>
        <taxon>Fungi</taxon>
        <taxon>Dikarya</taxon>
        <taxon>Basidiomycota</taxon>
        <taxon>Pucciniomycotina</taxon>
        <taxon>Pucciniomycetes</taxon>
        <taxon>Pucciniales</taxon>
        <taxon>Pucciniaceae</taxon>
        <taxon>Puccinia</taxon>
    </lineage>
</organism>
<dbReference type="VEuPathDB" id="FungiDB:PSHT_06179"/>
<evidence type="ECO:0000256" key="1">
    <source>
        <dbReference type="SAM" id="MobiDB-lite"/>
    </source>
</evidence>
<evidence type="ECO:0000313" key="3">
    <source>
        <dbReference type="Proteomes" id="UP000238274"/>
    </source>
</evidence>
<name>A0A2S4W8K8_9BASI</name>
<accession>A0A2S4W8K8</accession>
<feature type="region of interest" description="Disordered" evidence="1">
    <location>
        <begin position="78"/>
        <end position="97"/>
    </location>
</feature>
<reference evidence="3" key="2">
    <citation type="journal article" date="2018" name="BMC Genomics">
        <title>Genomic insights into host adaptation between the wheat stripe rust pathogen (Puccinia striiformis f. sp. tritici) and the barley stripe rust pathogen (Puccinia striiformis f. sp. hordei).</title>
        <authorList>
            <person name="Xia C."/>
            <person name="Wang M."/>
            <person name="Yin C."/>
            <person name="Cornejo O.E."/>
            <person name="Hulbert S.H."/>
            <person name="Chen X."/>
        </authorList>
    </citation>
    <scope>NUCLEOTIDE SEQUENCE [LARGE SCALE GENOMIC DNA]</scope>
    <source>
        <strain evidence="3">93TX-2</strain>
    </source>
</reference>
<feature type="region of interest" description="Disordered" evidence="1">
    <location>
        <begin position="31"/>
        <end position="66"/>
    </location>
</feature>
<keyword evidence="3" id="KW-1185">Reference proteome</keyword>
<evidence type="ECO:0000313" key="2">
    <source>
        <dbReference type="EMBL" id="POW18112.1"/>
    </source>
</evidence>
<feature type="compositionally biased region" description="Basic residues" evidence="1">
    <location>
        <begin position="85"/>
        <end position="97"/>
    </location>
</feature>
<reference evidence="3" key="3">
    <citation type="journal article" date="2018" name="Mol. Plant Microbe Interact.">
        <title>Genome sequence resources for the wheat stripe rust pathogen (Puccinia striiformis f. sp. tritici) and the barley stripe rust pathogen (Puccinia striiformis f. sp. hordei).</title>
        <authorList>
            <person name="Xia C."/>
            <person name="Wang M."/>
            <person name="Yin C."/>
            <person name="Cornejo O.E."/>
            <person name="Hulbert S.H."/>
            <person name="Chen X."/>
        </authorList>
    </citation>
    <scope>NUCLEOTIDE SEQUENCE [LARGE SCALE GENOMIC DNA]</scope>
    <source>
        <strain evidence="3">93TX-2</strain>
    </source>
</reference>
<dbReference type="EMBL" id="PKSM01000071">
    <property type="protein sequence ID" value="POW18112.1"/>
    <property type="molecule type" value="Genomic_DNA"/>
</dbReference>
<proteinExistence type="predicted"/>
<sequence>METVYKTVKVTQSELDSRLQMSALETTKLFVPDSPTSSLSDLPSSSESEREDLLVNQPIAEPKNGGVVKRDRWIPIATSSVSKNEKHKNTRKNTRGI</sequence>